<keyword evidence="1" id="KW-0812">Transmembrane</keyword>
<proteinExistence type="predicted"/>
<keyword evidence="1" id="KW-1133">Transmembrane helix</keyword>
<evidence type="ECO:0000313" key="2">
    <source>
        <dbReference type="EMBL" id="XCH40569.1"/>
    </source>
</evidence>
<organism evidence="2">
    <name type="scientific">Salmonella phage vB_SEnST11_KE23</name>
    <dbReference type="NCBI Taxonomy" id="3161174"/>
    <lineage>
        <taxon>Viruses</taxon>
        <taxon>Duplodnaviria</taxon>
        <taxon>Heunggongvirae</taxon>
        <taxon>Uroviricota</taxon>
        <taxon>Caudoviricetes</taxon>
        <taxon>Vequintavirinae</taxon>
        <taxon>Seunavirus</taxon>
    </lineage>
</organism>
<sequence length="29" mass="3404">MVCHFRSCWIALLLINILSQNILFVIKNT</sequence>
<keyword evidence="1" id="KW-0472">Membrane</keyword>
<evidence type="ECO:0000256" key="1">
    <source>
        <dbReference type="SAM" id="Phobius"/>
    </source>
</evidence>
<feature type="transmembrane region" description="Helical" evidence="1">
    <location>
        <begin position="7"/>
        <end position="26"/>
    </location>
</feature>
<protein>
    <submittedName>
        <fullName evidence="2">Uncharacterized protein</fullName>
    </submittedName>
</protein>
<reference evidence="2" key="1">
    <citation type="submission" date="2024-05" db="EMBL/GenBank/DDBJ databases">
        <authorList>
            <person name="Mugo M.M."/>
            <person name="Musyoki A.M."/>
            <person name="Makumi A.M."/>
            <person name="Mutai I."/>
            <person name="Drechsel O."/>
            <person name="Kering K.K."/>
            <person name="Muturi P."/>
            <person name="Mbae C.K."/>
            <person name="Kariuki S.M."/>
        </authorList>
    </citation>
    <scope>NUCLEOTIDE SEQUENCE</scope>
</reference>
<dbReference type="EMBL" id="PP856722">
    <property type="protein sequence ID" value="XCH40569.1"/>
    <property type="molecule type" value="Genomic_DNA"/>
</dbReference>
<name>A0AAU8GF21_9CAUD</name>
<gene>
    <name evidence="2" type="ORF">YRYPWZST_CDS0168</name>
</gene>
<accession>A0AAU8GF21</accession>